<evidence type="ECO:0000313" key="4">
    <source>
        <dbReference type="Proteomes" id="UP000293902"/>
    </source>
</evidence>
<protein>
    <submittedName>
        <fullName evidence="2">Uncharacterized protein</fullName>
    </submittedName>
</protein>
<reference evidence="2 3" key="1">
    <citation type="submission" date="2018-06" db="EMBL/GenBank/DDBJ databases">
        <title>Complete Genome Sequence of Desulfobacter hydrogenophilus (DSM3380).</title>
        <authorList>
            <person name="Marietou A."/>
            <person name="Schreiber L."/>
            <person name="Marshall I."/>
            <person name="Jorgensen B."/>
        </authorList>
    </citation>
    <scope>NUCLEOTIDE SEQUENCE [LARGE SCALE GENOMIC DNA]</scope>
    <source>
        <strain evidence="2 3">DSM 3380</strain>
    </source>
</reference>
<evidence type="ECO:0000313" key="2">
    <source>
        <dbReference type="EMBL" id="RAM01077.1"/>
    </source>
</evidence>
<dbReference type="EMBL" id="QLNI01000032">
    <property type="protein sequence ID" value="RAM01077.1"/>
    <property type="molecule type" value="Genomic_DNA"/>
</dbReference>
<dbReference type="EMBL" id="CP036313">
    <property type="protein sequence ID" value="QBH13579.1"/>
    <property type="molecule type" value="Genomic_DNA"/>
</dbReference>
<gene>
    <name evidence="2" type="ORF">DO021_15420</name>
    <name evidence="1" type="ORF">EYB58_11965</name>
</gene>
<evidence type="ECO:0000313" key="3">
    <source>
        <dbReference type="Proteomes" id="UP000248798"/>
    </source>
</evidence>
<dbReference type="Proteomes" id="UP000248798">
    <property type="component" value="Unassembled WGS sequence"/>
</dbReference>
<organism evidence="2 3">
    <name type="scientific">Desulfobacter hydrogenophilus</name>
    <dbReference type="NCBI Taxonomy" id="2291"/>
    <lineage>
        <taxon>Bacteria</taxon>
        <taxon>Pseudomonadati</taxon>
        <taxon>Thermodesulfobacteriota</taxon>
        <taxon>Desulfobacteria</taxon>
        <taxon>Desulfobacterales</taxon>
        <taxon>Desulfobacteraceae</taxon>
        <taxon>Desulfobacter</taxon>
    </lineage>
</organism>
<keyword evidence="4" id="KW-1185">Reference proteome</keyword>
<accession>A0A328FDH2</accession>
<dbReference type="RefSeq" id="WP_111958269.1">
    <property type="nucleotide sequence ID" value="NZ_CP036313.1"/>
</dbReference>
<reference evidence="1 4" key="2">
    <citation type="submission" date="2019-02" db="EMBL/GenBank/DDBJ databases">
        <title>Complete genome sequence of Desulfobacter hydrogenophilus AcRS1.</title>
        <authorList>
            <person name="Marietou A."/>
            <person name="Lund M.B."/>
            <person name="Marshall I.P.G."/>
            <person name="Schreiber L."/>
            <person name="Jorgensen B."/>
        </authorList>
    </citation>
    <scope>NUCLEOTIDE SEQUENCE [LARGE SCALE GENOMIC DNA]</scope>
    <source>
        <strain evidence="1 4">AcRS1</strain>
    </source>
</reference>
<proteinExistence type="predicted"/>
<evidence type="ECO:0000313" key="1">
    <source>
        <dbReference type="EMBL" id="QBH13579.1"/>
    </source>
</evidence>
<name>A0A328FDH2_9BACT</name>
<dbReference type="AlphaFoldDB" id="A0A328FDH2"/>
<dbReference type="Proteomes" id="UP000293902">
    <property type="component" value="Chromosome"/>
</dbReference>
<sequence>MESRNREAGMLKIEKNLREDGFKFLENHLAEGVTTVEKGEFQAHFIHAKDRGTMPAFETLNDGTLHHTGPMRVSTWRTFLDAIVTCEFDFVEYAKR</sequence>